<gene>
    <name evidence="3" type="ORF">Hypma_015562</name>
</gene>
<evidence type="ECO:0000256" key="1">
    <source>
        <dbReference type="SAM" id="Coils"/>
    </source>
</evidence>
<evidence type="ECO:0000313" key="4">
    <source>
        <dbReference type="Proteomes" id="UP000076154"/>
    </source>
</evidence>
<feature type="coiled-coil region" evidence="1">
    <location>
        <begin position="370"/>
        <end position="397"/>
    </location>
</feature>
<name>A0A369KAF3_HYPMA</name>
<dbReference type="EMBL" id="LUEZ02000010">
    <property type="protein sequence ID" value="RDB28793.1"/>
    <property type="molecule type" value="Genomic_DNA"/>
</dbReference>
<feature type="region of interest" description="Disordered" evidence="2">
    <location>
        <begin position="261"/>
        <end position="313"/>
    </location>
</feature>
<dbReference type="AlphaFoldDB" id="A0A369KAF3"/>
<feature type="region of interest" description="Disordered" evidence="2">
    <location>
        <begin position="1"/>
        <end position="26"/>
    </location>
</feature>
<sequence length="449" mass="50490">MQRPSTSNVLPPEYLRPSPVRGQLEPYDPRTTKGWRYIQTTDTPNQLKVLLPPGTALMYEQLLKFEAFELGKKSLSWERILEIRHLKDRMIRKCQKLAKSSNPKPGVIYSFQTFVAPSDFRVKEMEKWFQEQQKRTNALLRRPYGHPVPSSKACYCAQCAEHARLSKPAQSGGSYESGPSSSQPARLPPPKSNSDRRAPMFQPRSTSQPMVLPLRGETSSTFPSRYRSGAVAARPALRSVSSPPPLPHLLRVRNLETGYDMSDDPQQIISMPTSTPVAKSVSDTNDASPGDDDSPSPPPEGVVITTPKGELHRRRSCIKRSSTGDFAKTVSWADNHDLAAQVSKYASAARDAQASGRKWEEIRDIYLQQMEGLEALHQQVEQSLENLRSESEHLQRADETIRLQRETLRTVFHDFEQKQMHFQAKVQEALEDANNALSLSNLSLKNGTS</sequence>
<comment type="caution">
    <text evidence="3">The sequence shown here is derived from an EMBL/GenBank/DDBJ whole genome shotgun (WGS) entry which is preliminary data.</text>
</comment>
<reference evidence="3" key="1">
    <citation type="submission" date="2018-04" db="EMBL/GenBank/DDBJ databases">
        <title>Whole genome sequencing of Hypsizygus marmoreus.</title>
        <authorList>
            <person name="Choi I.-G."/>
            <person name="Min B."/>
            <person name="Kim J.-G."/>
            <person name="Kim S."/>
            <person name="Oh Y.-L."/>
            <person name="Kong W.-S."/>
            <person name="Park H."/>
            <person name="Jeong J."/>
            <person name="Song E.-S."/>
        </authorList>
    </citation>
    <scope>NUCLEOTIDE SEQUENCE [LARGE SCALE GENOMIC DNA]</scope>
    <source>
        <strain evidence="3">51987-8</strain>
    </source>
</reference>
<accession>A0A369KAF3</accession>
<proteinExistence type="predicted"/>
<feature type="compositionally biased region" description="Low complexity" evidence="2">
    <location>
        <begin position="171"/>
        <end position="182"/>
    </location>
</feature>
<keyword evidence="4" id="KW-1185">Reference proteome</keyword>
<evidence type="ECO:0000313" key="3">
    <source>
        <dbReference type="EMBL" id="RDB28793.1"/>
    </source>
</evidence>
<dbReference type="Proteomes" id="UP000076154">
    <property type="component" value="Unassembled WGS sequence"/>
</dbReference>
<dbReference type="InParanoid" id="A0A369KAF3"/>
<feature type="compositionally biased region" description="Polar residues" evidence="2">
    <location>
        <begin position="264"/>
        <end position="287"/>
    </location>
</feature>
<protein>
    <submittedName>
        <fullName evidence="3">Uncharacterized protein</fullName>
    </submittedName>
</protein>
<keyword evidence="1" id="KW-0175">Coiled coil</keyword>
<evidence type="ECO:0000256" key="2">
    <source>
        <dbReference type="SAM" id="MobiDB-lite"/>
    </source>
</evidence>
<feature type="region of interest" description="Disordered" evidence="2">
    <location>
        <begin position="168"/>
        <end position="227"/>
    </location>
</feature>
<organism evidence="3 4">
    <name type="scientific">Hypsizygus marmoreus</name>
    <name type="common">White beech mushroom</name>
    <name type="synonym">Agaricus marmoreus</name>
    <dbReference type="NCBI Taxonomy" id="39966"/>
    <lineage>
        <taxon>Eukaryota</taxon>
        <taxon>Fungi</taxon>
        <taxon>Dikarya</taxon>
        <taxon>Basidiomycota</taxon>
        <taxon>Agaricomycotina</taxon>
        <taxon>Agaricomycetes</taxon>
        <taxon>Agaricomycetidae</taxon>
        <taxon>Agaricales</taxon>
        <taxon>Tricholomatineae</taxon>
        <taxon>Lyophyllaceae</taxon>
        <taxon>Hypsizygus</taxon>
    </lineage>
</organism>
<dbReference type="OrthoDB" id="3258282at2759"/>